<feature type="transmembrane region" description="Helical" evidence="8">
    <location>
        <begin position="51"/>
        <end position="68"/>
    </location>
</feature>
<dbReference type="PRINTS" id="PR01035">
    <property type="entry name" value="TCRTETA"/>
</dbReference>
<name>A0AAD0YCX5_9FLAO</name>
<reference evidence="12 13" key="1">
    <citation type="submission" date="2018-11" db="EMBL/GenBank/DDBJ databases">
        <title>Proposal to divide the Flavobacteriaceae and reorganize its genera based on Amino Acid Identity values calculated from whole genome sequences.</title>
        <authorList>
            <person name="Nicholson A.C."/>
            <person name="Gulvik C.A."/>
            <person name="Whitney A.M."/>
            <person name="Humrighouse B.W."/>
            <person name="Bell M."/>
            <person name="Holmes B."/>
            <person name="Steigerwalt A.G."/>
            <person name="Villarma A."/>
            <person name="Sheth M."/>
            <person name="Batra D."/>
            <person name="Pryor J."/>
            <person name="Bernardet J.-F."/>
            <person name="Hugo C."/>
            <person name="Kampfer P."/>
            <person name="Newman J."/>
            <person name="McQuiston J.R."/>
        </authorList>
    </citation>
    <scope>NUCLEOTIDE SEQUENCE [LARGE SCALE GENOMIC DNA]</scope>
    <source>
        <strain evidence="10 12">G0207</strain>
        <strain evidence="11 13">H5143</strain>
    </source>
</reference>
<sequence>MENSRKKAAMSFIFITLLIDITGWGIIIPVVPKLIEELIQSDISEAAKYGGWLGFAYAFTQFIFSPVVGNLSDKFGRRPIILISLFGFAIDYVLLALAPTILWLFIGRIIAGITGASVTTASAYIADISTDEDRAKNFGLIGAAFGLGFIIGPVLGGLLGHYGARVPFYAAAGLCLLNFLYGYFILPESLDKAKRREFNWKRANPIGSFKFLSKHPEISGLIVSLILIYIAGHAVQSNWSFFTMYTFNWDEKMVGISLGVVGLLVGLVQGGLIRWTTPKLGEQKSIYYGLILYAIGMLLFAFATQGWMMFIFLIPYCLGGICGPALQSVITKNVPSNEQGELQGALTSLMSATAIIGPPMMTNLFYFFTHDEAPFKFSGAPFFLAFILMAVSVVITYINFQKKGIRKEKL</sequence>
<evidence type="ECO:0000256" key="6">
    <source>
        <dbReference type="ARBA" id="ARBA00022989"/>
    </source>
</evidence>
<dbReference type="InterPro" id="IPR005829">
    <property type="entry name" value="Sugar_transporter_CS"/>
</dbReference>
<evidence type="ECO:0000256" key="1">
    <source>
        <dbReference type="ARBA" id="ARBA00003279"/>
    </source>
</evidence>
<dbReference type="PANTHER" id="PTHR23504:SF15">
    <property type="entry name" value="MAJOR FACILITATOR SUPERFAMILY (MFS) PROFILE DOMAIN-CONTAINING PROTEIN"/>
    <property type="match status" value="1"/>
</dbReference>
<dbReference type="Proteomes" id="UP000281741">
    <property type="component" value="Chromosome"/>
</dbReference>
<dbReference type="Pfam" id="PF07690">
    <property type="entry name" value="MFS_1"/>
    <property type="match status" value="1"/>
</dbReference>
<gene>
    <name evidence="10" type="ORF">EG349_04900</name>
    <name evidence="11" type="ORF">EG353_02925</name>
</gene>
<dbReference type="PROSITE" id="PS00216">
    <property type="entry name" value="SUGAR_TRANSPORT_1"/>
    <property type="match status" value="1"/>
</dbReference>
<keyword evidence="5 8" id="KW-0812">Transmembrane</keyword>
<evidence type="ECO:0000313" key="10">
    <source>
        <dbReference type="EMBL" id="AZA86169.1"/>
    </source>
</evidence>
<comment type="similarity">
    <text evidence="3">Belongs to the major facilitator superfamily. TCR/Tet family.</text>
</comment>
<dbReference type="GO" id="GO:0022857">
    <property type="term" value="F:transmembrane transporter activity"/>
    <property type="evidence" value="ECO:0007669"/>
    <property type="project" value="InterPro"/>
</dbReference>
<dbReference type="PROSITE" id="PS50850">
    <property type="entry name" value="MFS"/>
    <property type="match status" value="1"/>
</dbReference>
<feature type="transmembrane region" description="Helical" evidence="8">
    <location>
        <begin position="166"/>
        <end position="186"/>
    </location>
</feature>
<evidence type="ECO:0000256" key="3">
    <source>
        <dbReference type="ARBA" id="ARBA00007520"/>
    </source>
</evidence>
<keyword evidence="6 8" id="KW-1133">Transmembrane helix</keyword>
<accession>A0AAD0YCX5</accession>
<evidence type="ECO:0000256" key="2">
    <source>
        <dbReference type="ARBA" id="ARBA00004141"/>
    </source>
</evidence>
<dbReference type="EMBL" id="CP033915">
    <property type="protein sequence ID" value="AZA86169.1"/>
    <property type="molecule type" value="Genomic_DNA"/>
</dbReference>
<dbReference type="Gene3D" id="1.20.1250.20">
    <property type="entry name" value="MFS general substrate transporter like domains"/>
    <property type="match status" value="1"/>
</dbReference>
<dbReference type="CDD" id="cd17388">
    <property type="entry name" value="MFS_TetA"/>
    <property type="match status" value="1"/>
</dbReference>
<dbReference type="PANTHER" id="PTHR23504">
    <property type="entry name" value="MAJOR FACILITATOR SUPERFAMILY DOMAIN-CONTAINING PROTEIN 10"/>
    <property type="match status" value="1"/>
</dbReference>
<evidence type="ECO:0000313" key="13">
    <source>
        <dbReference type="Proteomes" id="UP000281741"/>
    </source>
</evidence>
<keyword evidence="4" id="KW-0813">Transport</keyword>
<dbReference type="AlphaFoldDB" id="A0AAD0YCX5"/>
<feature type="transmembrane region" description="Helical" evidence="8">
    <location>
        <begin position="285"/>
        <end position="303"/>
    </location>
</feature>
<evidence type="ECO:0000256" key="4">
    <source>
        <dbReference type="ARBA" id="ARBA00022448"/>
    </source>
</evidence>
<organism evidence="10 12">
    <name type="scientific">Chryseobacterium shandongense</name>
    <dbReference type="NCBI Taxonomy" id="1493872"/>
    <lineage>
        <taxon>Bacteria</taxon>
        <taxon>Pseudomonadati</taxon>
        <taxon>Bacteroidota</taxon>
        <taxon>Flavobacteriia</taxon>
        <taxon>Flavobacteriales</taxon>
        <taxon>Weeksellaceae</taxon>
        <taxon>Chryseobacterium group</taxon>
        <taxon>Chryseobacterium</taxon>
    </lineage>
</organism>
<dbReference type="RefSeq" id="WP_123853867.1">
    <property type="nucleotide sequence ID" value="NZ_CP033912.1"/>
</dbReference>
<dbReference type="EMBL" id="CP033912">
    <property type="protein sequence ID" value="AZA94580.1"/>
    <property type="molecule type" value="Genomic_DNA"/>
</dbReference>
<keyword evidence="7 8" id="KW-0472">Membrane</keyword>
<proteinExistence type="inferred from homology"/>
<evidence type="ECO:0000313" key="11">
    <source>
        <dbReference type="EMBL" id="AZA94580.1"/>
    </source>
</evidence>
<evidence type="ECO:0000259" key="9">
    <source>
        <dbReference type="PROSITE" id="PS50850"/>
    </source>
</evidence>
<feature type="transmembrane region" description="Helical" evidence="8">
    <location>
        <begin position="255"/>
        <end position="273"/>
    </location>
</feature>
<dbReference type="SUPFAM" id="SSF103473">
    <property type="entry name" value="MFS general substrate transporter"/>
    <property type="match status" value="1"/>
</dbReference>
<feature type="transmembrane region" description="Helical" evidence="8">
    <location>
        <begin position="12"/>
        <end position="31"/>
    </location>
</feature>
<evidence type="ECO:0000313" key="12">
    <source>
        <dbReference type="Proteomes" id="UP000274073"/>
    </source>
</evidence>
<evidence type="ECO:0000256" key="5">
    <source>
        <dbReference type="ARBA" id="ARBA00022692"/>
    </source>
</evidence>
<keyword evidence="13" id="KW-1185">Reference proteome</keyword>
<feature type="transmembrane region" description="Helical" evidence="8">
    <location>
        <begin position="218"/>
        <end position="235"/>
    </location>
</feature>
<feature type="domain" description="Major facilitator superfamily (MFS) profile" evidence="9">
    <location>
        <begin position="9"/>
        <end position="404"/>
    </location>
</feature>
<dbReference type="Proteomes" id="UP000274073">
    <property type="component" value="Chromosome"/>
</dbReference>
<dbReference type="GO" id="GO:0016020">
    <property type="term" value="C:membrane"/>
    <property type="evidence" value="ECO:0007669"/>
    <property type="project" value="UniProtKB-SubCell"/>
</dbReference>
<feature type="transmembrane region" description="Helical" evidence="8">
    <location>
        <begin position="105"/>
        <end position="126"/>
    </location>
</feature>
<feature type="transmembrane region" description="Helical" evidence="8">
    <location>
        <begin position="342"/>
        <end position="368"/>
    </location>
</feature>
<comment type="function">
    <text evidence="1">Resistance to tetracycline by an active tetracycline efflux. This is an energy-dependent process that decreases the accumulation of the antibiotic in whole cells. This protein functions as a metal-tetracycline/H(+) antiporter.</text>
</comment>
<protein>
    <submittedName>
        <fullName evidence="10">MFS transporter</fullName>
    </submittedName>
</protein>
<dbReference type="InterPro" id="IPR001958">
    <property type="entry name" value="Tet-R_TetA/multi-R_MdtG-like"/>
</dbReference>
<comment type="subcellular location">
    <subcellularLocation>
        <location evidence="2">Membrane</location>
        <topology evidence="2">Multi-pass membrane protein</topology>
    </subcellularLocation>
</comment>
<feature type="transmembrane region" description="Helical" evidence="8">
    <location>
        <begin position="309"/>
        <end position="330"/>
    </location>
</feature>
<evidence type="ECO:0000256" key="7">
    <source>
        <dbReference type="ARBA" id="ARBA00023136"/>
    </source>
</evidence>
<feature type="transmembrane region" description="Helical" evidence="8">
    <location>
        <begin position="380"/>
        <end position="400"/>
    </location>
</feature>
<feature type="transmembrane region" description="Helical" evidence="8">
    <location>
        <begin position="138"/>
        <end position="160"/>
    </location>
</feature>
<dbReference type="InterPro" id="IPR020846">
    <property type="entry name" value="MFS_dom"/>
</dbReference>
<evidence type="ECO:0000256" key="8">
    <source>
        <dbReference type="SAM" id="Phobius"/>
    </source>
</evidence>
<feature type="transmembrane region" description="Helical" evidence="8">
    <location>
        <begin position="80"/>
        <end position="99"/>
    </location>
</feature>
<dbReference type="InterPro" id="IPR036259">
    <property type="entry name" value="MFS_trans_sf"/>
</dbReference>
<dbReference type="InterPro" id="IPR011701">
    <property type="entry name" value="MFS"/>
</dbReference>